<feature type="region of interest" description="Disordered" evidence="1">
    <location>
        <begin position="54"/>
        <end position="78"/>
    </location>
</feature>
<dbReference type="Proteomes" id="UP001189429">
    <property type="component" value="Unassembled WGS sequence"/>
</dbReference>
<reference evidence="2" key="1">
    <citation type="submission" date="2023-10" db="EMBL/GenBank/DDBJ databases">
        <authorList>
            <person name="Chen Y."/>
            <person name="Shah S."/>
            <person name="Dougan E. K."/>
            <person name="Thang M."/>
            <person name="Chan C."/>
        </authorList>
    </citation>
    <scope>NUCLEOTIDE SEQUENCE [LARGE SCALE GENOMIC DNA]</scope>
</reference>
<dbReference type="Gene3D" id="3.30.360.10">
    <property type="entry name" value="Dihydrodipicolinate Reductase, domain 2"/>
    <property type="match status" value="1"/>
</dbReference>
<proteinExistence type="predicted"/>
<evidence type="ECO:0000256" key="1">
    <source>
        <dbReference type="SAM" id="MobiDB-lite"/>
    </source>
</evidence>
<feature type="region of interest" description="Disordered" evidence="1">
    <location>
        <begin position="232"/>
        <end position="260"/>
    </location>
</feature>
<keyword evidence="3" id="KW-1185">Reference proteome</keyword>
<accession>A0ABN9YE60</accession>
<gene>
    <name evidence="2" type="ORF">PCOR1329_LOCUS83931</name>
</gene>
<evidence type="ECO:0000313" key="3">
    <source>
        <dbReference type="Proteomes" id="UP001189429"/>
    </source>
</evidence>
<name>A0ABN9YE60_9DINO</name>
<comment type="caution">
    <text evidence="2">The sequence shown here is derived from an EMBL/GenBank/DDBJ whole genome shotgun (WGS) entry which is preliminary data.</text>
</comment>
<feature type="compositionally biased region" description="Polar residues" evidence="1">
    <location>
        <begin position="251"/>
        <end position="260"/>
    </location>
</feature>
<protein>
    <submittedName>
        <fullName evidence="2">Uncharacterized protein</fullName>
    </submittedName>
</protein>
<organism evidence="2 3">
    <name type="scientific">Prorocentrum cordatum</name>
    <dbReference type="NCBI Taxonomy" id="2364126"/>
    <lineage>
        <taxon>Eukaryota</taxon>
        <taxon>Sar</taxon>
        <taxon>Alveolata</taxon>
        <taxon>Dinophyceae</taxon>
        <taxon>Prorocentrales</taxon>
        <taxon>Prorocentraceae</taxon>
        <taxon>Prorocentrum</taxon>
    </lineage>
</organism>
<evidence type="ECO:0000313" key="2">
    <source>
        <dbReference type="EMBL" id="CAK0909555.1"/>
    </source>
</evidence>
<sequence>MAKSDIRKQSWNVSIRWTQHRTNATFANQNNQIAAQGVETKDLTAQTQGIIDGGSAVGDTSSAASSVEGGHGARSQQPIDDTIQYGGTFLRPLLREQRIEYHVTALPASFWQLRGSVEPVFHGVARSCTLKFPHPVSAKVFQHACSEAGFMSGEILVQMEHFVRVCRGEEKPLCSGMDAIESLAVIAAVRRSAESGLPVRPGDMLAEASGQSVIYKQPLAIERTARVKSEDMSTIFPGATPTDSGVKHSRASQCSASKGNVKQSCASLSLLSCAEKDDEGDAVP</sequence>
<dbReference type="EMBL" id="CAUYUJ010022215">
    <property type="protein sequence ID" value="CAK0909555.1"/>
    <property type="molecule type" value="Genomic_DNA"/>
</dbReference>